<dbReference type="SMART" id="SM00360">
    <property type="entry name" value="RRM"/>
    <property type="match status" value="1"/>
</dbReference>
<keyword evidence="5" id="KW-1185">Reference proteome</keyword>
<dbReference type="WBParaSite" id="PEQ_0000684801-mRNA-1">
    <property type="protein sequence ID" value="PEQ_0000684801-mRNA-1"/>
    <property type="gene ID" value="PEQ_0000684801"/>
</dbReference>
<reference evidence="6" key="1">
    <citation type="submission" date="2022-11" db="UniProtKB">
        <authorList>
            <consortium name="WormBaseParasite"/>
        </authorList>
    </citation>
    <scope>IDENTIFICATION</scope>
</reference>
<sequence>MTRRDLVVKCRGLPWSCTEEEIRIFFQPADRSIVKITLTKNRDARPSGEAFVAFNNNEDYEYALSRDKQHMGQRYIEVWISLKSVFAHRAFNPNLNFIIPLLFQSIVRASSLPFPATSLPRNVPSLFLYRVLFSFAHIDATVIALDGYAI</sequence>
<dbReference type="Gene3D" id="3.30.70.330">
    <property type="match status" value="1"/>
</dbReference>
<evidence type="ECO:0000313" key="5">
    <source>
        <dbReference type="Proteomes" id="UP000887564"/>
    </source>
</evidence>
<organism evidence="5 6">
    <name type="scientific">Parascaris equorum</name>
    <name type="common">Equine roundworm</name>
    <dbReference type="NCBI Taxonomy" id="6256"/>
    <lineage>
        <taxon>Eukaryota</taxon>
        <taxon>Metazoa</taxon>
        <taxon>Ecdysozoa</taxon>
        <taxon>Nematoda</taxon>
        <taxon>Chromadorea</taxon>
        <taxon>Rhabditida</taxon>
        <taxon>Spirurina</taxon>
        <taxon>Ascaridomorpha</taxon>
        <taxon>Ascaridoidea</taxon>
        <taxon>Ascarididae</taxon>
        <taxon>Parascaris</taxon>
    </lineage>
</organism>
<dbReference type="InterPro" id="IPR000504">
    <property type="entry name" value="RRM_dom"/>
</dbReference>
<evidence type="ECO:0000256" key="3">
    <source>
        <dbReference type="PROSITE-ProRule" id="PRU00176"/>
    </source>
</evidence>
<dbReference type="PROSITE" id="PS50102">
    <property type="entry name" value="RRM"/>
    <property type="match status" value="1"/>
</dbReference>
<feature type="domain" description="RRM" evidence="4">
    <location>
        <begin position="6"/>
        <end position="83"/>
    </location>
</feature>
<dbReference type="GO" id="GO:0003723">
    <property type="term" value="F:RNA binding"/>
    <property type="evidence" value="ECO:0007669"/>
    <property type="project" value="UniProtKB-UniRule"/>
</dbReference>
<protein>
    <submittedName>
        <fullName evidence="6">RRM domain-containing protein</fullName>
    </submittedName>
</protein>
<dbReference type="Pfam" id="PF00076">
    <property type="entry name" value="RRM_1"/>
    <property type="match status" value="1"/>
</dbReference>
<evidence type="ECO:0000256" key="1">
    <source>
        <dbReference type="ARBA" id="ARBA00022737"/>
    </source>
</evidence>
<dbReference type="AlphaFoldDB" id="A0A914RPU4"/>
<evidence type="ECO:0000259" key="4">
    <source>
        <dbReference type="PROSITE" id="PS50102"/>
    </source>
</evidence>
<dbReference type="SUPFAM" id="SSF54928">
    <property type="entry name" value="RNA-binding domain, RBD"/>
    <property type="match status" value="1"/>
</dbReference>
<keyword evidence="2 3" id="KW-0694">RNA-binding</keyword>
<name>A0A914RPU4_PAREQ</name>
<dbReference type="CDD" id="cd12254">
    <property type="entry name" value="RRM_hnRNPH_ESRPs_RBM12_like"/>
    <property type="match status" value="1"/>
</dbReference>
<accession>A0A914RPU4</accession>
<dbReference type="Proteomes" id="UP000887564">
    <property type="component" value="Unplaced"/>
</dbReference>
<evidence type="ECO:0000313" key="6">
    <source>
        <dbReference type="WBParaSite" id="PEQ_0000684801-mRNA-1"/>
    </source>
</evidence>
<dbReference type="InterPro" id="IPR012677">
    <property type="entry name" value="Nucleotide-bd_a/b_plait_sf"/>
</dbReference>
<dbReference type="PANTHER" id="PTHR13976">
    <property type="entry name" value="HETEROGENEOUS NUCLEAR RIBONUCLEOPROTEIN-RELATED"/>
    <property type="match status" value="1"/>
</dbReference>
<dbReference type="InterPro" id="IPR035979">
    <property type="entry name" value="RBD_domain_sf"/>
</dbReference>
<evidence type="ECO:0000256" key="2">
    <source>
        <dbReference type="ARBA" id="ARBA00022884"/>
    </source>
</evidence>
<keyword evidence="1" id="KW-0677">Repeat</keyword>
<proteinExistence type="predicted"/>
<dbReference type="InterPro" id="IPR050666">
    <property type="entry name" value="ESRP"/>
</dbReference>